<proteinExistence type="predicted"/>
<name>A0ABT0K555_9ACTN</name>
<sequence length="122" mass="13564">MGQIESLVDRYLAVWNESDPEKRRREVAELWAEDGVYANTGREFHGHSGIEEAVAEAYEEFVANGFIFQLSGFSENHDAARIAWEMVSSSGGDVVAAGTEYLILDKGGRIRSDHQFPEPSQA</sequence>
<dbReference type="InterPro" id="IPR032710">
    <property type="entry name" value="NTF2-like_dom_sf"/>
</dbReference>
<reference evidence="2 3" key="1">
    <citation type="submission" date="2022-04" db="EMBL/GenBank/DDBJ databases">
        <title>Genome diversity in the genus Frankia.</title>
        <authorList>
            <person name="Carlos-Shanley C."/>
            <person name="Hahn D."/>
        </authorList>
    </citation>
    <scope>NUCLEOTIDE SEQUENCE [LARGE SCALE GENOMIC DNA]</scope>
    <source>
        <strain evidence="2 3">Ag45/Mut15</strain>
    </source>
</reference>
<accession>A0ABT0K555</accession>
<dbReference type="Pfam" id="PF12680">
    <property type="entry name" value="SnoaL_2"/>
    <property type="match status" value="1"/>
</dbReference>
<evidence type="ECO:0000313" key="2">
    <source>
        <dbReference type="EMBL" id="MCK9878842.1"/>
    </source>
</evidence>
<dbReference type="InterPro" id="IPR037401">
    <property type="entry name" value="SnoaL-like"/>
</dbReference>
<comment type="caution">
    <text evidence="2">The sequence shown here is derived from an EMBL/GenBank/DDBJ whole genome shotgun (WGS) entry which is preliminary data.</text>
</comment>
<evidence type="ECO:0000259" key="1">
    <source>
        <dbReference type="Pfam" id="PF12680"/>
    </source>
</evidence>
<organism evidence="2 3">
    <name type="scientific">Frankia umida</name>
    <dbReference type="NCBI Taxonomy" id="573489"/>
    <lineage>
        <taxon>Bacteria</taxon>
        <taxon>Bacillati</taxon>
        <taxon>Actinomycetota</taxon>
        <taxon>Actinomycetes</taxon>
        <taxon>Frankiales</taxon>
        <taxon>Frankiaceae</taxon>
        <taxon>Frankia</taxon>
    </lineage>
</organism>
<keyword evidence="3" id="KW-1185">Reference proteome</keyword>
<gene>
    <name evidence="2" type="ORF">MXD59_24290</name>
</gene>
<dbReference type="Gene3D" id="3.10.450.50">
    <property type="match status" value="1"/>
</dbReference>
<dbReference type="SUPFAM" id="SSF54427">
    <property type="entry name" value="NTF2-like"/>
    <property type="match status" value="1"/>
</dbReference>
<evidence type="ECO:0000313" key="3">
    <source>
        <dbReference type="Proteomes" id="UP001201873"/>
    </source>
</evidence>
<dbReference type="Proteomes" id="UP001201873">
    <property type="component" value="Unassembled WGS sequence"/>
</dbReference>
<dbReference type="EMBL" id="JALKFT010000047">
    <property type="protein sequence ID" value="MCK9878842.1"/>
    <property type="molecule type" value="Genomic_DNA"/>
</dbReference>
<protein>
    <submittedName>
        <fullName evidence="2">Nuclear transport factor 2 family protein</fullName>
    </submittedName>
</protein>
<dbReference type="RefSeq" id="WP_248826908.1">
    <property type="nucleotide sequence ID" value="NZ_JALKFT010000047.1"/>
</dbReference>
<feature type="domain" description="SnoaL-like" evidence="1">
    <location>
        <begin position="8"/>
        <end position="111"/>
    </location>
</feature>